<dbReference type="FunFam" id="1.20.5.1430:FF:000005">
    <property type="entry name" value="Eb1, isoform E"/>
    <property type="match status" value="1"/>
</dbReference>
<dbReference type="InterPro" id="IPR004953">
    <property type="entry name" value="EB1_C"/>
</dbReference>
<dbReference type="FunFam" id="1.10.418.10:FF:000028">
    <property type="entry name" value="RP/EB family microtubule-associated protein"/>
    <property type="match status" value="1"/>
</dbReference>
<keyword evidence="14" id="KW-1185">Reference proteome</keyword>
<dbReference type="Gene3D" id="1.20.5.1430">
    <property type="match status" value="1"/>
</dbReference>
<dbReference type="GO" id="GO:0051233">
    <property type="term" value="C:spindle midzone"/>
    <property type="evidence" value="ECO:0007669"/>
    <property type="project" value="UniProtKB-ARBA"/>
</dbReference>
<dbReference type="PROSITE" id="PS51230">
    <property type="entry name" value="EB1_C"/>
    <property type="match status" value="1"/>
</dbReference>
<keyword evidence="3" id="KW-0963">Cytoplasm</keyword>
<keyword evidence="6" id="KW-0498">Mitosis</keyword>
<evidence type="ECO:0000256" key="7">
    <source>
        <dbReference type="ARBA" id="ARBA00023212"/>
    </source>
</evidence>
<reference evidence="13 14" key="1">
    <citation type="submission" date="2017-03" db="EMBL/GenBank/DDBJ databases">
        <title>Genomes of endolithic fungi from Antarctica.</title>
        <authorList>
            <person name="Coleine C."/>
            <person name="Masonjones S."/>
            <person name="Stajich J.E."/>
        </authorList>
    </citation>
    <scope>NUCLEOTIDE SEQUENCE [LARGE SCALE GENOMIC DNA]</scope>
    <source>
        <strain evidence="13 14">CCFEE 6315</strain>
    </source>
</reference>
<dbReference type="GO" id="GO:0030473">
    <property type="term" value="P:nuclear migration along microtubule"/>
    <property type="evidence" value="ECO:0007669"/>
    <property type="project" value="UniProtKB-ARBA"/>
</dbReference>
<sequence length="255" mass="28137">MSAMGESRQELLAWLNGLLQLNMTKVEQCGTGAALCQVYDSIFLDVPMSRVKFNANTEYAYLENFKILSNVFRKHAIERPIGVESLVKCKMQDNLEFLQWSKRYWDQYYPGGDYDALARRKGVGAGGAPSLPPQGSVRGPPGGGTAARRPAATAAAAPRTSSRQTGSVGASAVLQQKNAELTETVQGLERERDFYFSKLRDIELLIQQAMEADPSLEEDEGGLLKQIQTILYSTEEGFEIPQEAEAEVVAEEETF</sequence>
<gene>
    <name evidence="13" type="ORF">B0A50_01909</name>
</gene>
<evidence type="ECO:0000256" key="10">
    <source>
        <dbReference type="SAM" id="MobiDB-lite"/>
    </source>
</evidence>
<dbReference type="GO" id="GO:0035372">
    <property type="term" value="P:protein localization to microtubule"/>
    <property type="evidence" value="ECO:0007669"/>
    <property type="project" value="UniProtKB-ARBA"/>
</dbReference>
<keyword evidence="8" id="KW-0131">Cell cycle</keyword>
<dbReference type="SUPFAM" id="SSF140612">
    <property type="entry name" value="EB1 dimerisation domain-like"/>
    <property type="match status" value="1"/>
</dbReference>
<dbReference type="AlphaFoldDB" id="A0A4U0U8G1"/>
<feature type="domain" description="Calponin-homology (CH)" evidence="11">
    <location>
        <begin position="5"/>
        <end position="106"/>
    </location>
</feature>
<evidence type="ECO:0000256" key="4">
    <source>
        <dbReference type="ARBA" id="ARBA00022618"/>
    </source>
</evidence>
<keyword evidence="5 9" id="KW-0493">Microtubule</keyword>
<evidence type="ECO:0000259" key="11">
    <source>
        <dbReference type="PROSITE" id="PS50021"/>
    </source>
</evidence>
<evidence type="ECO:0000256" key="1">
    <source>
        <dbReference type="ARBA" id="ARBA00004245"/>
    </source>
</evidence>
<dbReference type="InterPro" id="IPR001715">
    <property type="entry name" value="CH_dom"/>
</dbReference>
<evidence type="ECO:0000256" key="8">
    <source>
        <dbReference type="ARBA" id="ARBA00023306"/>
    </source>
</evidence>
<dbReference type="GO" id="GO:0051301">
    <property type="term" value="P:cell division"/>
    <property type="evidence" value="ECO:0007669"/>
    <property type="project" value="UniProtKB-KW"/>
</dbReference>
<dbReference type="GO" id="GO:0051010">
    <property type="term" value="F:microtubule plus-end binding"/>
    <property type="evidence" value="ECO:0007669"/>
    <property type="project" value="UniProtKB-ARBA"/>
</dbReference>
<evidence type="ECO:0000256" key="5">
    <source>
        <dbReference type="ARBA" id="ARBA00022701"/>
    </source>
</evidence>
<dbReference type="Pfam" id="PF03271">
    <property type="entry name" value="EB1"/>
    <property type="match status" value="1"/>
</dbReference>
<dbReference type="GO" id="GO:0035371">
    <property type="term" value="C:microtubule plus-end"/>
    <property type="evidence" value="ECO:0007669"/>
    <property type="project" value="UniProtKB-ARBA"/>
</dbReference>
<protein>
    <submittedName>
        <fullName evidence="13">Uncharacterized protein</fullName>
    </submittedName>
</protein>
<accession>A0A4U0U8G1</accession>
<keyword evidence="4" id="KW-0132">Cell division</keyword>
<dbReference type="PROSITE" id="PS50021">
    <property type="entry name" value="CH"/>
    <property type="match status" value="1"/>
</dbReference>
<feature type="domain" description="EB1 C-terminal" evidence="12">
    <location>
        <begin position="163"/>
        <end position="240"/>
    </location>
</feature>
<dbReference type="EMBL" id="NAJL01000009">
    <property type="protein sequence ID" value="TKA30942.1"/>
    <property type="molecule type" value="Genomic_DNA"/>
</dbReference>
<evidence type="ECO:0000256" key="6">
    <source>
        <dbReference type="ARBA" id="ARBA00022776"/>
    </source>
</evidence>
<feature type="compositionally biased region" description="Low complexity" evidence="10">
    <location>
        <begin position="146"/>
        <end position="160"/>
    </location>
</feature>
<dbReference type="PANTHER" id="PTHR10623">
    <property type="entry name" value="MICROTUBULE-ASSOCIATED PROTEIN RP/EB FAMILY MEMBER"/>
    <property type="match status" value="1"/>
</dbReference>
<dbReference type="InterPro" id="IPR036872">
    <property type="entry name" value="CH_dom_sf"/>
</dbReference>
<dbReference type="InterPro" id="IPR036133">
    <property type="entry name" value="EB1_C_sf"/>
</dbReference>
<dbReference type="OrthoDB" id="2119228at2759"/>
<dbReference type="GO" id="GO:0072686">
    <property type="term" value="C:mitotic spindle"/>
    <property type="evidence" value="ECO:0007669"/>
    <property type="project" value="UniProtKB-ARBA"/>
</dbReference>
<dbReference type="Proteomes" id="UP000308549">
    <property type="component" value="Unassembled WGS sequence"/>
</dbReference>
<feature type="region of interest" description="Disordered" evidence="10">
    <location>
        <begin position="123"/>
        <end position="171"/>
    </location>
</feature>
<keyword evidence="7" id="KW-0206">Cytoskeleton</keyword>
<evidence type="ECO:0000256" key="2">
    <source>
        <dbReference type="ARBA" id="ARBA00010729"/>
    </source>
</evidence>
<evidence type="ECO:0000313" key="14">
    <source>
        <dbReference type="Proteomes" id="UP000308549"/>
    </source>
</evidence>
<dbReference type="Gene3D" id="1.10.418.10">
    <property type="entry name" value="Calponin-like domain"/>
    <property type="match status" value="1"/>
</dbReference>
<dbReference type="InterPro" id="IPR027328">
    <property type="entry name" value="MAPRE"/>
</dbReference>
<feature type="compositionally biased region" description="Polar residues" evidence="10">
    <location>
        <begin position="161"/>
        <end position="171"/>
    </location>
</feature>
<evidence type="ECO:0000259" key="12">
    <source>
        <dbReference type="PROSITE" id="PS51230"/>
    </source>
</evidence>
<comment type="caution">
    <text evidence="13">The sequence shown here is derived from an EMBL/GenBank/DDBJ whole genome shotgun (WGS) entry which is preliminary data.</text>
</comment>
<evidence type="ECO:0000256" key="3">
    <source>
        <dbReference type="ARBA" id="ARBA00022490"/>
    </source>
</evidence>
<evidence type="ECO:0000313" key="13">
    <source>
        <dbReference type="EMBL" id="TKA30942.1"/>
    </source>
</evidence>
<dbReference type="Pfam" id="PF00307">
    <property type="entry name" value="CH"/>
    <property type="match status" value="1"/>
</dbReference>
<name>A0A4U0U8G1_9PEZI</name>
<comment type="similarity">
    <text evidence="2">Belongs to the MAPRE family.</text>
</comment>
<comment type="subcellular location">
    <subcellularLocation>
        <location evidence="1">Cytoplasm</location>
        <location evidence="1">Cytoskeleton</location>
    </subcellularLocation>
</comment>
<evidence type="ECO:0000256" key="9">
    <source>
        <dbReference type="PROSITE-ProRule" id="PRU00576"/>
    </source>
</evidence>
<proteinExistence type="inferred from homology"/>
<organism evidence="13 14">
    <name type="scientific">Salinomyces thailandicus</name>
    <dbReference type="NCBI Taxonomy" id="706561"/>
    <lineage>
        <taxon>Eukaryota</taxon>
        <taxon>Fungi</taxon>
        <taxon>Dikarya</taxon>
        <taxon>Ascomycota</taxon>
        <taxon>Pezizomycotina</taxon>
        <taxon>Dothideomycetes</taxon>
        <taxon>Dothideomycetidae</taxon>
        <taxon>Mycosphaerellales</taxon>
        <taxon>Teratosphaeriaceae</taxon>
        <taxon>Salinomyces</taxon>
    </lineage>
</organism>
<dbReference type="SUPFAM" id="SSF47576">
    <property type="entry name" value="Calponin-homology domain, CH-domain"/>
    <property type="match status" value="1"/>
</dbReference>